<reference evidence="6 7" key="1">
    <citation type="submission" date="2024-11" db="EMBL/GenBank/DDBJ databases">
        <authorList>
            <person name="Kaparullina E.N."/>
            <person name="Delegan Y.A."/>
            <person name="Doronina N.V."/>
        </authorList>
    </citation>
    <scope>NUCLEOTIDE SEQUENCE [LARGE SCALE GENOMIC DNA]</scope>
    <source>
        <strain evidence="6 7">7sh_L</strain>
    </source>
</reference>
<keyword evidence="3" id="KW-0238">DNA-binding</keyword>
<comment type="function">
    <text evidence="4">Involved in chromosome partition. Localize to both poles of the predivisional cell following completion of DNA replication. Binds to the DNA origin of replication.</text>
</comment>
<dbReference type="RefSeq" id="WP_400882139.1">
    <property type="nucleotide sequence ID" value="NZ_JBIWXY010000002.1"/>
</dbReference>
<name>A0ABW8GN33_9PROT</name>
<feature type="domain" description="ParB-like N-terminal" evidence="5">
    <location>
        <begin position="29"/>
        <end position="119"/>
    </location>
</feature>
<accession>A0ABW8GN33</accession>
<evidence type="ECO:0000313" key="7">
    <source>
        <dbReference type="Proteomes" id="UP001617669"/>
    </source>
</evidence>
<protein>
    <submittedName>
        <fullName evidence="6">ParB/RepB/Spo0J family partition protein</fullName>
    </submittedName>
</protein>
<dbReference type="InterPro" id="IPR041468">
    <property type="entry name" value="HTH_ParB/Spo0J"/>
</dbReference>
<dbReference type="SUPFAM" id="SSF109709">
    <property type="entry name" value="KorB DNA-binding domain-like"/>
    <property type="match status" value="1"/>
</dbReference>
<dbReference type="Proteomes" id="UP001617669">
    <property type="component" value="Unassembled WGS sequence"/>
</dbReference>
<dbReference type="PANTHER" id="PTHR33375">
    <property type="entry name" value="CHROMOSOME-PARTITIONING PROTEIN PARB-RELATED"/>
    <property type="match status" value="1"/>
</dbReference>
<dbReference type="SUPFAM" id="SSF110849">
    <property type="entry name" value="ParB/Sulfiredoxin"/>
    <property type="match status" value="1"/>
</dbReference>
<comment type="caution">
    <text evidence="6">The sequence shown here is derived from an EMBL/GenBank/DDBJ whole genome shotgun (WGS) entry which is preliminary data.</text>
</comment>
<evidence type="ECO:0000256" key="1">
    <source>
        <dbReference type="ARBA" id="ARBA00006295"/>
    </source>
</evidence>
<keyword evidence="2" id="KW-0159">Chromosome partition</keyword>
<organism evidence="6 7">
    <name type="scientific">Methylobacillus methanolivorans</name>
    <dbReference type="NCBI Taxonomy" id="1848927"/>
    <lineage>
        <taxon>Bacteria</taxon>
        <taxon>Pseudomonadati</taxon>
        <taxon>Pseudomonadota</taxon>
        <taxon>Betaproteobacteria</taxon>
        <taxon>Nitrosomonadales</taxon>
        <taxon>Methylophilaceae</taxon>
        <taxon>Methylobacillus</taxon>
    </lineage>
</organism>
<dbReference type="InterPro" id="IPR004437">
    <property type="entry name" value="ParB/RepB/Spo0J"/>
</dbReference>
<comment type="similarity">
    <text evidence="1">Belongs to the ParB family.</text>
</comment>
<dbReference type="InterPro" id="IPR003115">
    <property type="entry name" value="ParB_N"/>
</dbReference>
<dbReference type="Gene3D" id="3.90.1530.30">
    <property type="match status" value="1"/>
</dbReference>
<dbReference type="InterPro" id="IPR050336">
    <property type="entry name" value="Chromosome_partition/occlusion"/>
</dbReference>
<evidence type="ECO:0000256" key="2">
    <source>
        <dbReference type="ARBA" id="ARBA00022829"/>
    </source>
</evidence>
<dbReference type="Pfam" id="PF17762">
    <property type="entry name" value="HTH_ParB"/>
    <property type="match status" value="1"/>
</dbReference>
<dbReference type="PANTHER" id="PTHR33375:SF1">
    <property type="entry name" value="CHROMOSOME-PARTITIONING PROTEIN PARB-RELATED"/>
    <property type="match status" value="1"/>
</dbReference>
<dbReference type="InterPro" id="IPR057240">
    <property type="entry name" value="ParB_dimer_C"/>
</dbReference>
<keyword evidence="7" id="KW-1185">Reference proteome</keyword>
<evidence type="ECO:0000313" key="6">
    <source>
        <dbReference type="EMBL" id="MFJ5446559.1"/>
    </source>
</evidence>
<dbReference type="Pfam" id="PF23552">
    <property type="entry name" value="ParB_C"/>
    <property type="match status" value="1"/>
</dbReference>
<dbReference type="Pfam" id="PF02195">
    <property type="entry name" value="ParB_N"/>
    <property type="match status" value="1"/>
</dbReference>
<dbReference type="CDD" id="cd16393">
    <property type="entry name" value="SPO0J_N"/>
    <property type="match status" value="1"/>
</dbReference>
<sequence>MVKLKGLGRGLDALLAGDVGTVSANDTPNTLLVGQLQPGKYQPRTHMDQASLASLADSIRAQGIMQPILVRKVADDKYEIIAGERRWRASQLAGLLEVPVLVREIPDESALAMALIENIQRENLNPLEEAQGIQRLINEFNMTHQAAADAVGRSRSVVTNLLRLQNLNKNVQEMLMQGQLDMGHARALLSLPEANQILAAEQIAQKQLSVREAEKLVKQLSAEPQQKPAKVVDRDVLRLQEDLSEALGAAVVIKAGSKGKGEVKIHYSSLDELDALIQRFKGGNSN</sequence>
<dbReference type="InterPro" id="IPR036086">
    <property type="entry name" value="ParB/Sulfiredoxin_sf"/>
</dbReference>
<dbReference type="SMART" id="SM00470">
    <property type="entry name" value="ParB"/>
    <property type="match status" value="1"/>
</dbReference>
<proteinExistence type="inferred from homology"/>
<evidence type="ECO:0000256" key="3">
    <source>
        <dbReference type="ARBA" id="ARBA00023125"/>
    </source>
</evidence>
<dbReference type="Gene3D" id="1.10.10.2830">
    <property type="match status" value="1"/>
</dbReference>
<evidence type="ECO:0000256" key="4">
    <source>
        <dbReference type="ARBA" id="ARBA00025472"/>
    </source>
</evidence>
<gene>
    <name evidence="6" type="ORF">ACIKP9_10010</name>
</gene>
<dbReference type="NCBIfam" id="TIGR00180">
    <property type="entry name" value="parB_part"/>
    <property type="match status" value="1"/>
</dbReference>
<dbReference type="EMBL" id="JBIWXY010000002">
    <property type="protein sequence ID" value="MFJ5446559.1"/>
    <property type="molecule type" value="Genomic_DNA"/>
</dbReference>
<evidence type="ECO:0000259" key="5">
    <source>
        <dbReference type="SMART" id="SM00470"/>
    </source>
</evidence>